<dbReference type="PANTHER" id="PTHR30100">
    <property type="entry name" value="FATTY ACID/PHOSPHOLIPID SYNTHESIS PROTEIN PLSX"/>
    <property type="match status" value="1"/>
</dbReference>
<evidence type="ECO:0000256" key="1">
    <source>
        <dbReference type="ARBA" id="ARBA00001232"/>
    </source>
</evidence>
<evidence type="ECO:0000256" key="10">
    <source>
        <dbReference type="ARBA" id="ARBA00046608"/>
    </source>
</evidence>
<comment type="subcellular location">
    <subcellularLocation>
        <location evidence="2">Cytoplasm</location>
    </subcellularLocation>
</comment>
<name>X1B3C7_9ZZZZ</name>
<evidence type="ECO:0000256" key="3">
    <source>
        <dbReference type="ARBA" id="ARBA00022490"/>
    </source>
</evidence>
<dbReference type="HAMAP" id="MF_00019">
    <property type="entry name" value="PlsX"/>
    <property type="match status" value="1"/>
</dbReference>
<comment type="catalytic activity">
    <reaction evidence="1">
        <text>a fatty acyl-[ACP] + phosphate = an acyl phosphate + holo-[ACP]</text>
        <dbReference type="Rhea" id="RHEA:42292"/>
        <dbReference type="Rhea" id="RHEA-COMP:9685"/>
        <dbReference type="Rhea" id="RHEA-COMP:14125"/>
        <dbReference type="ChEBI" id="CHEBI:43474"/>
        <dbReference type="ChEBI" id="CHEBI:59918"/>
        <dbReference type="ChEBI" id="CHEBI:64479"/>
        <dbReference type="ChEBI" id="CHEBI:138651"/>
        <dbReference type="EC" id="2.3.1.274"/>
    </reaction>
</comment>
<dbReference type="GO" id="GO:0008654">
    <property type="term" value="P:phospholipid biosynthetic process"/>
    <property type="evidence" value="ECO:0007669"/>
    <property type="project" value="UniProtKB-KW"/>
</dbReference>
<keyword evidence="6" id="KW-0443">Lipid metabolism</keyword>
<feature type="non-terminal residue" evidence="11">
    <location>
        <position position="182"/>
    </location>
</feature>
<dbReference type="Pfam" id="PF02504">
    <property type="entry name" value="FA_synthesis"/>
    <property type="match status" value="1"/>
</dbReference>
<keyword evidence="3" id="KW-0963">Cytoplasm</keyword>
<evidence type="ECO:0000256" key="6">
    <source>
        <dbReference type="ARBA" id="ARBA00023098"/>
    </source>
</evidence>
<dbReference type="GO" id="GO:0005737">
    <property type="term" value="C:cytoplasm"/>
    <property type="evidence" value="ECO:0007669"/>
    <property type="project" value="UniProtKB-SubCell"/>
</dbReference>
<dbReference type="Gene3D" id="3.40.718.10">
    <property type="entry name" value="Isopropylmalate Dehydrogenase"/>
    <property type="match status" value="1"/>
</dbReference>
<keyword evidence="8" id="KW-1208">Phospholipid metabolism</keyword>
<evidence type="ECO:0000256" key="5">
    <source>
        <dbReference type="ARBA" id="ARBA00022679"/>
    </source>
</evidence>
<protein>
    <recommendedName>
        <fullName evidence="9">phosphate acyltransferase</fullName>
        <ecNumber evidence="9">2.3.1.274</ecNumber>
    </recommendedName>
</protein>
<evidence type="ECO:0000313" key="11">
    <source>
        <dbReference type="EMBL" id="GAG90264.1"/>
    </source>
</evidence>
<evidence type="ECO:0000256" key="9">
    <source>
        <dbReference type="ARBA" id="ARBA00024069"/>
    </source>
</evidence>
<dbReference type="GO" id="GO:0043811">
    <property type="term" value="F:phosphate:acyl-[acyl carrier protein] acyltransferase activity"/>
    <property type="evidence" value="ECO:0007669"/>
    <property type="project" value="UniProtKB-EC"/>
</dbReference>
<dbReference type="AlphaFoldDB" id="X1B3C7"/>
<dbReference type="GO" id="GO:0006633">
    <property type="term" value="P:fatty acid biosynthetic process"/>
    <property type="evidence" value="ECO:0007669"/>
    <property type="project" value="InterPro"/>
</dbReference>
<evidence type="ECO:0000256" key="8">
    <source>
        <dbReference type="ARBA" id="ARBA00023264"/>
    </source>
</evidence>
<dbReference type="InterPro" id="IPR012281">
    <property type="entry name" value="Phospholipid_synth_PlsX-like"/>
</dbReference>
<evidence type="ECO:0000256" key="4">
    <source>
        <dbReference type="ARBA" id="ARBA00022516"/>
    </source>
</evidence>
<keyword evidence="7" id="KW-0594">Phospholipid biosynthesis</keyword>
<dbReference type="EC" id="2.3.1.274" evidence="9"/>
<proteinExistence type="inferred from homology"/>
<keyword evidence="5" id="KW-0808">Transferase</keyword>
<dbReference type="PANTHER" id="PTHR30100:SF1">
    <property type="entry name" value="PHOSPHATE ACYLTRANSFERASE"/>
    <property type="match status" value="1"/>
</dbReference>
<dbReference type="EMBL" id="BART01028378">
    <property type="protein sequence ID" value="GAG90264.1"/>
    <property type="molecule type" value="Genomic_DNA"/>
</dbReference>
<comment type="subunit">
    <text evidence="10">Homodimer. Probably interacts with PlsY.</text>
</comment>
<gene>
    <name evidence="11" type="ORF">S01H4_50058</name>
</gene>
<dbReference type="SUPFAM" id="SSF53659">
    <property type="entry name" value="Isocitrate/Isopropylmalate dehydrogenase-like"/>
    <property type="match status" value="1"/>
</dbReference>
<keyword evidence="4" id="KW-0444">Lipid biosynthesis</keyword>
<comment type="caution">
    <text evidence="11">The sequence shown here is derived from an EMBL/GenBank/DDBJ whole genome shotgun (WGS) entry which is preliminary data.</text>
</comment>
<reference evidence="11" key="1">
    <citation type="journal article" date="2014" name="Front. Microbiol.">
        <title>High frequency of phylogenetically diverse reductive dehalogenase-homologous genes in deep subseafloor sedimentary metagenomes.</title>
        <authorList>
            <person name="Kawai M."/>
            <person name="Futagami T."/>
            <person name="Toyoda A."/>
            <person name="Takaki Y."/>
            <person name="Nishi S."/>
            <person name="Hori S."/>
            <person name="Arai W."/>
            <person name="Tsubouchi T."/>
            <person name="Morono Y."/>
            <person name="Uchiyama I."/>
            <person name="Ito T."/>
            <person name="Fujiyama A."/>
            <person name="Inagaki F."/>
            <person name="Takami H."/>
        </authorList>
    </citation>
    <scope>NUCLEOTIDE SEQUENCE</scope>
    <source>
        <strain evidence="11">Expedition CK06-06</strain>
    </source>
</reference>
<evidence type="ECO:0000256" key="2">
    <source>
        <dbReference type="ARBA" id="ARBA00004496"/>
    </source>
</evidence>
<sequence>MARANKQVRVAVDAMGGDYAPDEIVKGVVSAAEKGDVEILLVGPTDIVEAELAKYDVSRLPIRHVRADEFIKEGENPALAVRRKPNSSIAVTTRLMKEGEADCLLSAGNTGAIVSSAILYLGMIEGVERPIIGGAIFDAVPNTVLLDCGVNMDCKPYHLLTFAVLGSVYCKKLLNVANPTIG</sequence>
<evidence type="ECO:0000256" key="7">
    <source>
        <dbReference type="ARBA" id="ARBA00023209"/>
    </source>
</evidence>
<accession>X1B3C7</accession>
<organism evidence="11">
    <name type="scientific">marine sediment metagenome</name>
    <dbReference type="NCBI Taxonomy" id="412755"/>
    <lineage>
        <taxon>unclassified sequences</taxon>
        <taxon>metagenomes</taxon>
        <taxon>ecological metagenomes</taxon>
    </lineage>
</organism>
<dbReference type="InterPro" id="IPR003664">
    <property type="entry name" value="FA_synthesis"/>
</dbReference>